<dbReference type="InterPro" id="IPR029441">
    <property type="entry name" value="Cass2"/>
</dbReference>
<dbReference type="OrthoDB" id="3173400at2"/>
<dbReference type="SUPFAM" id="SSF55136">
    <property type="entry name" value="Probable bacterial effector-binding domain"/>
    <property type="match status" value="1"/>
</dbReference>
<dbReference type="InterPro" id="IPR053182">
    <property type="entry name" value="YobU-like_regulator"/>
</dbReference>
<name>A0A430AZZ8_9ENTE</name>
<dbReference type="InterPro" id="IPR010499">
    <property type="entry name" value="AraC_E-bd"/>
</dbReference>
<dbReference type="EMBL" id="NGKB01000008">
    <property type="protein sequence ID" value="RSU13606.1"/>
    <property type="molecule type" value="Genomic_DNA"/>
</dbReference>
<accession>A0A430AZZ8</accession>
<dbReference type="Pfam" id="PF14526">
    <property type="entry name" value="Cass2"/>
    <property type="match status" value="1"/>
</dbReference>
<protein>
    <recommendedName>
        <fullName evidence="1">AraC effector-binding domain-containing protein</fullName>
    </recommendedName>
</protein>
<proteinExistence type="predicted"/>
<keyword evidence="3" id="KW-1185">Reference proteome</keyword>
<evidence type="ECO:0000259" key="1">
    <source>
        <dbReference type="SMART" id="SM00871"/>
    </source>
</evidence>
<dbReference type="AlphaFoldDB" id="A0A430AZZ8"/>
<comment type="caution">
    <text evidence="2">The sequence shown here is derived from an EMBL/GenBank/DDBJ whole genome shotgun (WGS) entry which is preliminary data.</text>
</comment>
<organism evidence="2 3">
    <name type="scientific">Vagococcus carniphilus</name>
    <dbReference type="NCBI Taxonomy" id="218144"/>
    <lineage>
        <taxon>Bacteria</taxon>
        <taxon>Bacillati</taxon>
        <taxon>Bacillota</taxon>
        <taxon>Bacilli</taxon>
        <taxon>Lactobacillales</taxon>
        <taxon>Enterococcaceae</taxon>
        <taxon>Vagococcus</taxon>
    </lineage>
</organism>
<dbReference type="PANTHER" id="PTHR36444:SF2">
    <property type="entry name" value="TRANSCRIPTIONAL REGULATOR PROTEIN YOBU-RELATED"/>
    <property type="match status" value="1"/>
</dbReference>
<gene>
    <name evidence="2" type="ORF">CBF28_08950</name>
</gene>
<evidence type="ECO:0000313" key="3">
    <source>
        <dbReference type="Proteomes" id="UP000288028"/>
    </source>
</evidence>
<feature type="domain" description="AraC effector-binding" evidence="1">
    <location>
        <begin position="1"/>
        <end position="131"/>
    </location>
</feature>
<reference evidence="2 3" key="1">
    <citation type="submission" date="2017-05" db="EMBL/GenBank/DDBJ databases">
        <title>Vagococcus spp. assemblies.</title>
        <authorList>
            <person name="Gulvik C.A."/>
        </authorList>
    </citation>
    <scope>NUCLEOTIDE SEQUENCE [LARGE SCALE GENOMIC DNA]</scope>
    <source>
        <strain evidence="2 3">SS1714</strain>
    </source>
</reference>
<sequence length="131" mass="15170">MKELTQKEKCIKGLKIRTDNQSINEIIGLWQKVPEMELSGEIFAVYSNYESDHTGKYDLLIGNSESTEENQVIINKGKYLVFELPSALPEKIGEVWQKIWSDESIYEKRLFTTDFEHYLTDGSGKIYLAIK</sequence>
<dbReference type="GeneID" id="95581936"/>
<dbReference type="PANTHER" id="PTHR36444">
    <property type="entry name" value="TRANSCRIPTIONAL REGULATOR PROTEIN YOBU-RELATED"/>
    <property type="match status" value="1"/>
</dbReference>
<dbReference type="Proteomes" id="UP000288028">
    <property type="component" value="Unassembled WGS sequence"/>
</dbReference>
<evidence type="ECO:0000313" key="2">
    <source>
        <dbReference type="EMBL" id="RSU13606.1"/>
    </source>
</evidence>
<dbReference type="Gene3D" id="3.20.80.10">
    <property type="entry name" value="Regulatory factor, effector binding domain"/>
    <property type="match status" value="1"/>
</dbReference>
<dbReference type="InterPro" id="IPR011256">
    <property type="entry name" value="Reg_factor_effector_dom_sf"/>
</dbReference>
<dbReference type="RefSeq" id="WP_126794321.1">
    <property type="nucleotide sequence ID" value="NZ_CP060720.1"/>
</dbReference>
<dbReference type="SMART" id="SM00871">
    <property type="entry name" value="AraC_E_bind"/>
    <property type="match status" value="1"/>
</dbReference>